<keyword evidence="2" id="KW-0472">Membrane</keyword>
<feature type="compositionally biased region" description="Basic and acidic residues" evidence="1">
    <location>
        <begin position="178"/>
        <end position="194"/>
    </location>
</feature>
<accession>A0A1I7TST4</accession>
<evidence type="ECO:0000313" key="4">
    <source>
        <dbReference type="WBParaSite" id="Csp11.Scaffold629.g11415.t1"/>
    </source>
</evidence>
<feature type="transmembrane region" description="Helical" evidence="2">
    <location>
        <begin position="73"/>
        <end position="101"/>
    </location>
</feature>
<keyword evidence="2" id="KW-0812">Transmembrane</keyword>
<evidence type="ECO:0000256" key="1">
    <source>
        <dbReference type="SAM" id="MobiDB-lite"/>
    </source>
</evidence>
<feature type="compositionally biased region" description="Basic residues" evidence="1">
    <location>
        <begin position="195"/>
        <end position="205"/>
    </location>
</feature>
<protein>
    <submittedName>
        <fullName evidence="4">Uncharacterized protein</fullName>
    </submittedName>
</protein>
<dbReference type="WBParaSite" id="Csp11.Scaffold629.g11415.t1">
    <property type="protein sequence ID" value="Csp11.Scaffold629.g11415.t1"/>
    <property type="gene ID" value="Csp11.Scaffold629.g11415"/>
</dbReference>
<name>A0A1I7TST4_9PELO</name>
<reference evidence="4" key="1">
    <citation type="submission" date="2016-11" db="UniProtKB">
        <authorList>
            <consortium name="WormBaseParasite"/>
        </authorList>
    </citation>
    <scope>IDENTIFICATION</scope>
</reference>
<keyword evidence="2" id="KW-1133">Transmembrane helix</keyword>
<evidence type="ECO:0000313" key="3">
    <source>
        <dbReference type="Proteomes" id="UP000095282"/>
    </source>
</evidence>
<dbReference type="Proteomes" id="UP000095282">
    <property type="component" value="Unplaced"/>
</dbReference>
<keyword evidence="3" id="KW-1185">Reference proteome</keyword>
<sequence length="233" mass="28169">MFNKYETNNECPSQKASFRNGIIALSVFYGLKIYNKLILSVLYLLLLFYFGCEVRDIRLRWSKDRSAVTRHELFMNYFELTIITIQTLSIFPFLVGGYFLIRHVYRKHTDAEIALVNEKFEDEQRILKKQKREARDYGIEVNDEKKELEEIEKEEEEKEKKEQEKLIRRLGRIERMEKDINEREQKRKNKEDKNRKLRAQKRRERRTVAAEMDEYEKEPDVNAFSVEMSSYGV</sequence>
<proteinExistence type="predicted"/>
<organism evidence="3 4">
    <name type="scientific">Caenorhabditis tropicalis</name>
    <dbReference type="NCBI Taxonomy" id="1561998"/>
    <lineage>
        <taxon>Eukaryota</taxon>
        <taxon>Metazoa</taxon>
        <taxon>Ecdysozoa</taxon>
        <taxon>Nematoda</taxon>
        <taxon>Chromadorea</taxon>
        <taxon>Rhabditida</taxon>
        <taxon>Rhabditina</taxon>
        <taxon>Rhabditomorpha</taxon>
        <taxon>Rhabditoidea</taxon>
        <taxon>Rhabditidae</taxon>
        <taxon>Peloderinae</taxon>
        <taxon>Caenorhabditis</taxon>
    </lineage>
</organism>
<dbReference type="eggNOG" id="ENOG502TIJ6">
    <property type="taxonomic scope" value="Eukaryota"/>
</dbReference>
<dbReference type="AlphaFoldDB" id="A0A1I7TST4"/>
<feature type="region of interest" description="Disordered" evidence="1">
    <location>
        <begin position="178"/>
        <end position="233"/>
    </location>
</feature>
<evidence type="ECO:0000256" key="2">
    <source>
        <dbReference type="SAM" id="Phobius"/>
    </source>
</evidence>